<keyword evidence="6" id="KW-1185">Reference proteome</keyword>
<gene>
    <name evidence="2" type="ORF">BJG266_LOCUS33954</name>
    <name evidence="3" type="ORF">BJG266_LOCUS33966</name>
    <name evidence="4" type="ORF">QVE165_LOCUS45143</name>
    <name evidence="5" type="ORF">QVE165_LOCUS51095</name>
</gene>
<dbReference type="OrthoDB" id="1731983at2759"/>
<dbReference type="Proteomes" id="UP000663832">
    <property type="component" value="Unassembled WGS sequence"/>
</dbReference>
<dbReference type="AlphaFoldDB" id="A0A815V8Q9"/>
<dbReference type="EMBL" id="CAJNOM010001068">
    <property type="protein sequence ID" value="CAF1589826.1"/>
    <property type="molecule type" value="Genomic_DNA"/>
</dbReference>
<protein>
    <recommendedName>
        <fullName evidence="1">PRISE-like Rossmann-fold domain-containing protein</fullName>
    </recommendedName>
</protein>
<evidence type="ECO:0000313" key="5">
    <source>
        <dbReference type="EMBL" id="CAF1589826.1"/>
    </source>
</evidence>
<dbReference type="EMBL" id="CAJNOI010000703">
    <property type="protein sequence ID" value="CAF1332390.1"/>
    <property type="molecule type" value="Genomic_DNA"/>
</dbReference>
<evidence type="ECO:0000313" key="4">
    <source>
        <dbReference type="EMBL" id="CAF1526069.1"/>
    </source>
</evidence>
<reference evidence="4" key="1">
    <citation type="submission" date="2021-02" db="EMBL/GenBank/DDBJ databases">
        <authorList>
            <person name="Nowell W R."/>
        </authorList>
    </citation>
    <scope>NUCLEOTIDE SEQUENCE</scope>
</reference>
<feature type="domain" description="PRISE-like Rossmann-fold" evidence="1">
    <location>
        <begin position="27"/>
        <end position="345"/>
    </location>
</feature>
<sequence>MKNIFKFITLHIVDEIVTELLKAGGQSITHVYHYTYIEKKDENELDEVNKILFQQALDATVKIAGEQVKCVSLQTGYKYYGVHKGGEYLASRPYSEHAPRHKGSNFYYTQEDLLKEYSKKHNWKYVITRPNIIVGASKGNAMNFAVSLAIYASIQKEKGQSLVFPGNEILWNSVVDHSDALNTARFQIWSSTNIKINNEIFNIYNGDEVKFSTLWSSIEKYFGFTHYEQTFHTPKDTKIGDMNVLQFSLEKYVSENKDVWERLAKREKLDASASEYATWGFIGKNDLYIKLMTLRRFLLDFVLGRAFDDHGDMTNARQYGWTVTVDTTECYAQCFDRLKKLKIIPSD</sequence>
<evidence type="ECO:0000259" key="1">
    <source>
        <dbReference type="Pfam" id="PF22917"/>
    </source>
</evidence>
<organism evidence="4 6">
    <name type="scientific">Adineta steineri</name>
    <dbReference type="NCBI Taxonomy" id="433720"/>
    <lineage>
        <taxon>Eukaryota</taxon>
        <taxon>Metazoa</taxon>
        <taxon>Spiralia</taxon>
        <taxon>Gnathifera</taxon>
        <taxon>Rotifera</taxon>
        <taxon>Eurotatoria</taxon>
        <taxon>Bdelloidea</taxon>
        <taxon>Adinetida</taxon>
        <taxon>Adinetidae</taxon>
        <taxon>Adineta</taxon>
    </lineage>
</organism>
<dbReference type="Pfam" id="PF22917">
    <property type="entry name" value="PRISE"/>
    <property type="match status" value="1"/>
</dbReference>
<dbReference type="EMBL" id="CAJNOM010000626">
    <property type="protein sequence ID" value="CAF1526069.1"/>
    <property type="molecule type" value="Genomic_DNA"/>
</dbReference>
<evidence type="ECO:0000313" key="2">
    <source>
        <dbReference type="EMBL" id="CAF1332390.1"/>
    </source>
</evidence>
<accession>A0A815V8Q9</accession>
<name>A0A815V8Q9_9BILA</name>
<evidence type="ECO:0000313" key="6">
    <source>
        <dbReference type="Proteomes" id="UP000663832"/>
    </source>
</evidence>
<dbReference type="PANTHER" id="PTHR32487:SF0">
    <property type="entry name" value="3-OXO-DELTA(4,5)-STEROID 5-BETA-REDUCTASE"/>
    <property type="match status" value="1"/>
</dbReference>
<dbReference type="Gene3D" id="3.40.50.720">
    <property type="entry name" value="NAD(P)-binding Rossmann-like Domain"/>
    <property type="match status" value="1"/>
</dbReference>
<proteinExistence type="predicted"/>
<dbReference type="SUPFAM" id="SSF51735">
    <property type="entry name" value="NAD(P)-binding Rossmann-fold domains"/>
    <property type="match status" value="1"/>
</dbReference>
<comment type="caution">
    <text evidence="4">The sequence shown here is derived from an EMBL/GenBank/DDBJ whole genome shotgun (WGS) entry which is preliminary data.</text>
</comment>
<dbReference type="InterPro" id="IPR036291">
    <property type="entry name" value="NAD(P)-bd_dom_sf"/>
</dbReference>
<dbReference type="Proteomes" id="UP000663877">
    <property type="component" value="Unassembled WGS sequence"/>
</dbReference>
<evidence type="ECO:0000313" key="3">
    <source>
        <dbReference type="EMBL" id="CAF1332624.1"/>
    </source>
</evidence>
<dbReference type="PANTHER" id="PTHR32487">
    <property type="entry name" value="3-OXO-DELTA(4,5)-STEROID 5-BETA-REDUCTASE"/>
    <property type="match status" value="1"/>
</dbReference>
<dbReference type="EMBL" id="CAJNOI010000704">
    <property type="protein sequence ID" value="CAF1332624.1"/>
    <property type="molecule type" value="Genomic_DNA"/>
</dbReference>
<dbReference type="InterPro" id="IPR055222">
    <property type="entry name" value="PRISE-like_Rossmann-fold"/>
</dbReference>